<protein>
    <submittedName>
        <fullName evidence="2">Uncharacterized protein</fullName>
    </submittedName>
</protein>
<comment type="caution">
    <text evidence="2">The sequence shown here is derived from an EMBL/GenBank/DDBJ whole genome shotgun (WGS) entry which is preliminary data.</text>
</comment>
<proteinExistence type="predicted"/>
<evidence type="ECO:0000313" key="3">
    <source>
        <dbReference type="Proteomes" id="UP001221757"/>
    </source>
</evidence>
<evidence type="ECO:0000313" key="2">
    <source>
        <dbReference type="EMBL" id="KAJ7689569.1"/>
    </source>
</evidence>
<organism evidence="2 3">
    <name type="scientific">Mycena rosella</name>
    <name type="common">Pink bonnet</name>
    <name type="synonym">Agaricus rosellus</name>
    <dbReference type="NCBI Taxonomy" id="1033263"/>
    <lineage>
        <taxon>Eukaryota</taxon>
        <taxon>Fungi</taxon>
        <taxon>Dikarya</taxon>
        <taxon>Basidiomycota</taxon>
        <taxon>Agaricomycotina</taxon>
        <taxon>Agaricomycetes</taxon>
        <taxon>Agaricomycetidae</taxon>
        <taxon>Agaricales</taxon>
        <taxon>Marasmiineae</taxon>
        <taxon>Mycenaceae</taxon>
        <taxon>Mycena</taxon>
    </lineage>
</organism>
<name>A0AAD7GDH8_MYCRO</name>
<sequence>MKFFALFLLAAPLVSALTPDDYLHVLSDEANALSFDPLLGPEYSPFVDDDAVPEQPPSILKERETNALRFARGLPPLPPRALRPTRVDHAARGGPSPIAISSQAIQITDLSGNFVGYVSHTPNYVGEYGPTTDINQALSMSATVPADGTPFSILTPLGNPAYPYFGGVHTSSTPQGTSLTATSSNYVWIAGTSETSAGSVALAQGNAWTAYENIQRDIESAIWTYNFTTKQIIPRWVNADGSEYRSVYSMSRLRMC</sequence>
<gene>
    <name evidence="2" type="ORF">B0H17DRAFT_1066183</name>
</gene>
<accession>A0AAD7GDH8</accession>
<reference evidence="2" key="1">
    <citation type="submission" date="2023-03" db="EMBL/GenBank/DDBJ databases">
        <title>Massive genome expansion in bonnet fungi (Mycena s.s.) driven by repeated elements and novel gene families across ecological guilds.</title>
        <authorList>
            <consortium name="Lawrence Berkeley National Laboratory"/>
            <person name="Harder C.B."/>
            <person name="Miyauchi S."/>
            <person name="Viragh M."/>
            <person name="Kuo A."/>
            <person name="Thoen E."/>
            <person name="Andreopoulos B."/>
            <person name="Lu D."/>
            <person name="Skrede I."/>
            <person name="Drula E."/>
            <person name="Henrissat B."/>
            <person name="Morin E."/>
            <person name="Kohler A."/>
            <person name="Barry K."/>
            <person name="LaButti K."/>
            <person name="Morin E."/>
            <person name="Salamov A."/>
            <person name="Lipzen A."/>
            <person name="Mereny Z."/>
            <person name="Hegedus B."/>
            <person name="Baldrian P."/>
            <person name="Stursova M."/>
            <person name="Weitz H."/>
            <person name="Taylor A."/>
            <person name="Grigoriev I.V."/>
            <person name="Nagy L.G."/>
            <person name="Martin F."/>
            <person name="Kauserud H."/>
        </authorList>
    </citation>
    <scope>NUCLEOTIDE SEQUENCE</scope>
    <source>
        <strain evidence="2">CBHHK067</strain>
    </source>
</reference>
<keyword evidence="1" id="KW-0732">Signal</keyword>
<dbReference type="EMBL" id="JARKIE010000071">
    <property type="protein sequence ID" value="KAJ7689569.1"/>
    <property type="molecule type" value="Genomic_DNA"/>
</dbReference>
<feature type="chain" id="PRO_5042280067" evidence="1">
    <location>
        <begin position="17"/>
        <end position="256"/>
    </location>
</feature>
<dbReference type="Proteomes" id="UP001221757">
    <property type="component" value="Unassembled WGS sequence"/>
</dbReference>
<keyword evidence="3" id="KW-1185">Reference proteome</keyword>
<dbReference type="AlphaFoldDB" id="A0AAD7GDH8"/>
<evidence type="ECO:0000256" key="1">
    <source>
        <dbReference type="SAM" id="SignalP"/>
    </source>
</evidence>
<feature type="signal peptide" evidence="1">
    <location>
        <begin position="1"/>
        <end position="16"/>
    </location>
</feature>